<dbReference type="InterPro" id="IPR027417">
    <property type="entry name" value="P-loop_NTPase"/>
</dbReference>
<dbReference type="InterPro" id="IPR051396">
    <property type="entry name" value="Bact_Antivir_Def_Nuclease"/>
</dbReference>
<dbReference type="AlphaFoldDB" id="N2BI28"/>
<dbReference type="PATRIC" id="fig|1235804.3.peg.1837"/>
<dbReference type="SUPFAM" id="SSF52540">
    <property type="entry name" value="P-loop containing nucleoside triphosphate hydrolases"/>
    <property type="match status" value="1"/>
</dbReference>
<keyword evidence="1" id="KW-0175">Coiled coil</keyword>
<protein>
    <recommendedName>
        <fullName evidence="2">ATPase AAA-type core domain-containing protein</fullName>
    </recommendedName>
</protein>
<accession>N2BI28</accession>
<dbReference type="GO" id="GO:0005524">
    <property type="term" value="F:ATP binding"/>
    <property type="evidence" value="ECO:0007669"/>
    <property type="project" value="InterPro"/>
</dbReference>
<dbReference type="PANTHER" id="PTHR43581">
    <property type="entry name" value="ATP/GTP PHOSPHATASE"/>
    <property type="match status" value="1"/>
</dbReference>
<dbReference type="RefSeq" id="WP_004088042.1">
    <property type="nucleotide sequence ID" value="NZ_KB822517.1"/>
</dbReference>
<evidence type="ECO:0000256" key="1">
    <source>
        <dbReference type="SAM" id="Coils"/>
    </source>
</evidence>
<name>N2BI28_9HELI</name>
<evidence type="ECO:0000259" key="2">
    <source>
        <dbReference type="Pfam" id="PF13304"/>
    </source>
</evidence>
<dbReference type="Gene3D" id="3.40.50.300">
    <property type="entry name" value="P-loop containing nucleotide triphosphate hydrolases"/>
    <property type="match status" value="1"/>
</dbReference>
<organism evidence="3 4">
    <name type="scientific">Helicobacter bilis WiWa</name>
    <dbReference type="NCBI Taxonomy" id="1235804"/>
    <lineage>
        <taxon>Bacteria</taxon>
        <taxon>Pseudomonadati</taxon>
        <taxon>Campylobacterota</taxon>
        <taxon>Epsilonproteobacteria</taxon>
        <taxon>Campylobacterales</taxon>
        <taxon>Helicobacteraceae</taxon>
        <taxon>Helicobacter</taxon>
    </lineage>
</organism>
<feature type="domain" description="ATPase AAA-type core" evidence="2">
    <location>
        <begin position="481"/>
        <end position="597"/>
    </location>
</feature>
<evidence type="ECO:0000313" key="3">
    <source>
        <dbReference type="EMBL" id="EMZ38168.1"/>
    </source>
</evidence>
<dbReference type="GO" id="GO:0016887">
    <property type="term" value="F:ATP hydrolysis activity"/>
    <property type="evidence" value="ECO:0007669"/>
    <property type="project" value="InterPro"/>
</dbReference>
<proteinExistence type="predicted"/>
<dbReference type="HOGENOM" id="CLU_017157_0_0_7"/>
<reference evidence="3 4" key="1">
    <citation type="submission" date="2013-02" db="EMBL/GenBank/DDBJ databases">
        <title>The Genome Sequence of Helicobacter bilis WiWa.</title>
        <authorList>
            <consortium name="The Broad Institute Genome Sequencing Platform"/>
            <person name="Ward D."/>
            <person name="Overstreet A.-M.C."/>
            <person name="Ramer-Tait A.E."/>
            <person name="Phillips G.J."/>
            <person name="Wannemuehler M.J."/>
            <person name="Walker B."/>
            <person name="Young S.K."/>
            <person name="Zeng Q."/>
            <person name="Gargeya S."/>
            <person name="Fitzgerald M."/>
            <person name="Haas B."/>
            <person name="Abouelleil A."/>
            <person name="Alvarado L."/>
            <person name="Arachchi H.M."/>
            <person name="Berlin A.M."/>
            <person name="Chapman S.B."/>
            <person name="Dewar J."/>
            <person name="Goldberg J."/>
            <person name="Griggs A."/>
            <person name="Gujja S."/>
            <person name="Hansen M."/>
            <person name="Howarth C."/>
            <person name="Imamovic A."/>
            <person name="Larimer J."/>
            <person name="McCowan C."/>
            <person name="Murphy C."/>
            <person name="Neiman D."/>
            <person name="Pearson M."/>
            <person name="Priest M."/>
            <person name="Roberts A."/>
            <person name="Saif S."/>
            <person name="Shea T."/>
            <person name="Sisk P."/>
            <person name="Sykes S."/>
            <person name="Wortman J."/>
            <person name="Nusbaum C."/>
            <person name="Birren B."/>
        </authorList>
    </citation>
    <scope>NUCLEOTIDE SEQUENCE [LARGE SCALE GENOMIC DNA]</scope>
    <source>
        <strain evidence="3 4">WiWa</strain>
    </source>
</reference>
<comment type="caution">
    <text evidence="3">The sequence shown here is derived from an EMBL/GenBank/DDBJ whole genome shotgun (WGS) entry which is preliminary data.</text>
</comment>
<dbReference type="Proteomes" id="UP000012527">
    <property type="component" value="Unassembled WGS sequence"/>
</dbReference>
<dbReference type="Pfam" id="PF13304">
    <property type="entry name" value="AAA_21"/>
    <property type="match status" value="1"/>
</dbReference>
<feature type="coiled-coil region" evidence="1">
    <location>
        <begin position="451"/>
        <end position="478"/>
    </location>
</feature>
<dbReference type="InterPro" id="IPR003959">
    <property type="entry name" value="ATPase_AAA_core"/>
</dbReference>
<dbReference type="PANTHER" id="PTHR43581:SF2">
    <property type="entry name" value="EXCINUCLEASE ATPASE SUBUNIT"/>
    <property type="match status" value="1"/>
</dbReference>
<dbReference type="GeneID" id="60657167"/>
<evidence type="ECO:0000313" key="4">
    <source>
        <dbReference type="Proteomes" id="UP000012527"/>
    </source>
</evidence>
<sequence length="845" mass="97649">MNTRSIIFENFRNLGISDSKQENLSNKLQLGSIDREHIGGLLDLLGGNNDGKSNGLDGLVSLGEKNLCKDDIPNFIGYENKIPKLILQYEITTQDKILAIKNVENEVDRDSKDIESNFTNKTFGMFFTPDSIDNCKRYKSFNSDEECKEYWQNILDSDLYAIYDYDEQNDKSKRRPEIRIISKKYNFVFFCSTQTDNEFPKSMFCFMAIRKNINEIKHSEHAIKINCKFFIHFDSKTPKNCDDASLLRQFLKEDFETRTYSSKDIQPTQPTTQKSESLCYKAILSFENDKTIYRTTLPKKETQHKYADSEILKKIQDEFKQKFMDWESIKDYANGKNYEKKSCIEQYNLIVKKYKLIENTLHIPQFVALYNELKKLFKHLESEYSKFVNITEFIDLESLQTSTQDIDVIAKAFGITFMPKIILYKEQALSDKDLESSGDNLANSAFFTMLFKILEVNITDIQNDLKSAANKRKARERELDKRCEKINERFNALYCLSDDVYNFSMRLEDNKIAFCMEKNNEAIYLKQQSTGFRKFFNLFFNFLYKGEIGRGDIVLIDEPENSLSIPAQRDLRKFLKDYGRKSGILFIIATHSPSMLDITHLDEVRIVKALNSLESSEIENPKGSLIINDFSMLGYGESDTLNDIYKALGENIRFDETKLIFVEGIMDSNILNAYSQIYDDKDSNKLIFLPISGLGGKGDLEASDNNELSFSLEQKQKAQNLITFAKRLRIHPILLVDNDRAGKAMKQGVEDEEKLKNDLSVITLKDIFENASGAIKNNVYAIESLFSKADREKFGFDTCKENKQSNIVSSVFKNTENLKEKLSQESKKNLNELFAYLVGLKEADE</sequence>
<gene>
    <name evidence="3" type="ORF">C826_01681</name>
</gene>
<dbReference type="EMBL" id="AQFW01000015">
    <property type="protein sequence ID" value="EMZ38168.1"/>
    <property type="molecule type" value="Genomic_DNA"/>
</dbReference>